<dbReference type="Gene3D" id="3.30.1330.80">
    <property type="entry name" value="Hypothetical protein, similar to alpha- acetolactate decarboxylase, domain 2"/>
    <property type="match status" value="1"/>
</dbReference>
<dbReference type="InterPro" id="IPR005175">
    <property type="entry name" value="PPC_dom"/>
</dbReference>
<reference evidence="2" key="2">
    <citation type="journal article" date="2012" name="PLoS ONE">
        <title>A Deeply Branching Thermophilic Bacterium with an Ancient Acetyl-CoA Pathway Dominates a Subsurface Ecosystem.</title>
        <authorList>
            <person name="Takami H."/>
            <person name="Noguchi H."/>
            <person name="Takaki Y."/>
            <person name="Uchiyama I."/>
            <person name="Toyoda A."/>
            <person name="Nishi S."/>
            <person name="Chee G.-J."/>
            <person name="Arai W."/>
            <person name="Nunoura T."/>
            <person name="Itoh T."/>
            <person name="Hattori M."/>
            <person name="Takai K."/>
        </authorList>
    </citation>
    <scope>NUCLEOTIDE SEQUENCE</scope>
</reference>
<evidence type="ECO:0000259" key="1">
    <source>
        <dbReference type="PROSITE" id="PS51742"/>
    </source>
</evidence>
<dbReference type="PROSITE" id="PS51742">
    <property type="entry name" value="PPC"/>
    <property type="match status" value="1"/>
</dbReference>
<dbReference type="PANTHER" id="PTHR34988">
    <property type="entry name" value="PROTEIN, PUTATIVE-RELATED"/>
    <property type="match status" value="1"/>
</dbReference>
<reference evidence="2" key="1">
    <citation type="journal article" date="2005" name="Environ. Microbiol.">
        <title>Genetic and functional properties of uncultivated thermophilic crenarchaeotes from a subsurface gold mine as revealed by analysis of genome fragments.</title>
        <authorList>
            <person name="Nunoura T."/>
            <person name="Hirayama H."/>
            <person name="Takami H."/>
            <person name="Oida H."/>
            <person name="Nishi S."/>
            <person name="Shimamura S."/>
            <person name="Suzuki Y."/>
            <person name="Inagaki F."/>
            <person name="Takai K."/>
            <person name="Nealson K.H."/>
            <person name="Horikoshi K."/>
        </authorList>
    </citation>
    <scope>NUCLEOTIDE SEQUENCE</scope>
</reference>
<sequence>MFVAESGQDMIVRLQPGEDFFESLSSLNLTAGAIVCGIGMLRDVTLAFWTGREYKEHKVSGPAELLSLQGNFSQREGKSHIHCHAVLGLEDGSTVGGHLSKATVHETNEIYIKKLEKIVMERRQEPSGLWGLYPHGTGSKTPI</sequence>
<dbReference type="EMBL" id="AP011803">
    <property type="protein sequence ID" value="BAL60239.1"/>
    <property type="molecule type" value="Genomic_DNA"/>
</dbReference>
<dbReference type="SUPFAM" id="SSF117856">
    <property type="entry name" value="AF0104/ALDC/Ptd012-like"/>
    <property type="match status" value="1"/>
</dbReference>
<dbReference type="Pfam" id="PF03479">
    <property type="entry name" value="PCC"/>
    <property type="match status" value="1"/>
</dbReference>
<feature type="domain" description="PPC" evidence="1">
    <location>
        <begin position="4"/>
        <end position="135"/>
    </location>
</feature>
<dbReference type="CDD" id="cd11378">
    <property type="entry name" value="DUF296"/>
    <property type="match status" value="1"/>
</dbReference>
<dbReference type="PANTHER" id="PTHR34988:SF1">
    <property type="entry name" value="DNA-BINDING PROTEIN"/>
    <property type="match status" value="1"/>
</dbReference>
<proteinExistence type="predicted"/>
<evidence type="ECO:0000313" key="2">
    <source>
        <dbReference type="EMBL" id="BAL60239.1"/>
    </source>
</evidence>
<organism evidence="2">
    <name type="scientific">Acetithermum autotrophicum</name>
    <dbReference type="NCBI Taxonomy" id="1446466"/>
    <lineage>
        <taxon>Bacteria</taxon>
        <taxon>Candidatus Bipolaricaulota</taxon>
        <taxon>Candidatus Acetithermum</taxon>
    </lineage>
</organism>
<name>H5SUN9_ACEAU</name>
<accession>H5SUN9</accession>
<protein>
    <submittedName>
        <fullName evidence="2">Hypothetical conserved protein</fullName>
    </submittedName>
</protein>
<gene>
    <name evidence="2" type="ORF">HGMM_OP4C875</name>
</gene>
<dbReference type="AlphaFoldDB" id="H5SUN9"/>